<organism evidence="1 2">
    <name type="scientific">Aphanomyces euteiches</name>
    <dbReference type="NCBI Taxonomy" id="100861"/>
    <lineage>
        <taxon>Eukaryota</taxon>
        <taxon>Sar</taxon>
        <taxon>Stramenopiles</taxon>
        <taxon>Oomycota</taxon>
        <taxon>Saprolegniomycetes</taxon>
        <taxon>Saprolegniales</taxon>
        <taxon>Verrucalvaceae</taxon>
        <taxon>Aphanomyces</taxon>
    </lineage>
</organism>
<name>A0A6G0WUB9_9STRA</name>
<comment type="caution">
    <text evidence="1">The sequence shown here is derived from an EMBL/GenBank/DDBJ whole genome shotgun (WGS) entry which is preliminary data.</text>
</comment>
<sequence length="173" mass="19413">MGFALVVLDVMHREGEDNLVHATPQLNEELLLLRGMFAAAAGACRTLFLECVEHAMLKMHLHAGYVDQGDLLFVLLCMDEKYHANYLKSCAQRTVSVLNSVFGPPGIKLEKWDKTKLNSTCKALFRCFDAGLITLAMNQLNLRKERSMVDSVISFLFPRGIPSKHIDIDTMVN</sequence>
<evidence type="ECO:0000313" key="1">
    <source>
        <dbReference type="EMBL" id="KAF0731091.1"/>
    </source>
</evidence>
<gene>
    <name evidence="1" type="ORF">Ae201684_011638</name>
</gene>
<evidence type="ECO:0000313" key="2">
    <source>
        <dbReference type="Proteomes" id="UP000481153"/>
    </source>
</evidence>
<keyword evidence="2" id="KW-1185">Reference proteome</keyword>
<dbReference type="VEuPathDB" id="FungiDB:AeMF1_000622"/>
<reference evidence="1 2" key="1">
    <citation type="submission" date="2019-07" db="EMBL/GenBank/DDBJ databases">
        <title>Genomics analysis of Aphanomyces spp. identifies a new class of oomycete effector associated with host adaptation.</title>
        <authorList>
            <person name="Gaulin E."/>
        </authorList>
    </citation>
    <scope>NUCLEOTIDE SEQUENCE [LARGE SCALE GENOMIC DNA]</scope>
    <source>
        <strain evidence="1 2">ATCC 201684</strain>
    </source>
</reference>
<dbReference type="Proteomes" id="UP000481153">
    <property type="component" value="Unassembled WGS sequence"/>
</dbReference>
<dbReference type="AlphaFoldDB" id="A0A6G0WUB9"/>
<protein>
    <submittedName>
        <fullName evidence="1">Uncharacterized protein</fullName>
    </submittedName>
</protein>
<dbReference type="EMBL" id="VJMJ01000147">
    <property type="protein sequence ID" value="KAF0731091.1"/>
    <property type="molecule type" value="Genomic_DNA"/>
</dbReference>
<accession>A0A6G0WUB9</accession>
<proteinExistence type="predicted"/>